<proteinExistence type="predicted"/>
<keyword evidence="2" id="KW-0472">Membrane</keyword>
<name>A0ABN2Q336_9ACTN</name>
<evidence type="ECO:0000256" key="1">
    <source>
        <dbReference type="SAM" id="MobiDB-lite"/>
    </source>
</evidence>
<keyword evidence="2" id="KW-1133">Transmembrane helix</keyword>
<dbReference type="Proteomes" id="UP001501480">
    <property type="component" value="Unassembled WGS sequence"/>
</dbReference>
<dbReference type="EMBL" id="BAAAPY010000001">
    <property type="protein sequence ID" value="GAA2068929.1"/>
    <property type="molecule type" value="Genomic_DNA"/>
</dbReference>
<dbReference type="RefSeq" id="WP_344323062.1">
    <property type="nucleotide sequence ID" value="NZ_BAAAPY010000001.1"/>
</dbReference>
<accession>A0ABN2Q336</accession>
<feature type="region of interest" description="Disordered" evidence="1">
    <location>
        <begin position="87"/>
        <end position="116"/>
    </location>
</feature>
<evidence type="ECO:0008006" key="5">
    <source>
        <dbReference type="Google" id="ProtNLM"/>
    </source>
</evidence>
<sequence>MSATDRNDRDRRAEEQVYSITSAATGHSDELGSREKRYAISMGIRSVCFVGAVVVWQYAVWVAVVMVVLATFLPYFSVVLANSGVRRKGTGSDVMKPEPYGELSEAATTAKDTREE</sequence>
<organism evidence="3 4">
    <name type="scientific">Aeromicrobium halocynthiae</name>
    <dbReference type="NCBI Taxonomy" id="560557"/>
    <lineage>
        <taxon>Bacteria</taxon>
        <taxon>Bacillati</taxon>
        <taxon>Actinomycetota</taxon>
        <taxon>Actinomycetes</taxon>
        <taxon>Propionibacteriales</taxon>
        <taxon>Nocardioidaceae</taxon>
        <taxon>Aeromicrobium</taxon>
    </lineage>
</organism>
<evidence type="ECO:0000313" key="4">
    <source>
        <dbReference type="Proteomes" id="UP001501480"/>
    </source>
</evidence>
<evidence type="ECO:0000313" key="3">
    <source>
        <dbReference type="EMBL" id="GAA2068929.1"/>
    </source>
</evidence>
<comment type="caution">
    <text evidence="3">The sequence shown here is derived from an EMBL/GenBank/DDBJ whole genome shotgun (WGS) entry which is preliminary data.</text>
</comment>
<keyword evidence="2" id="KW-0812">Transmembrane</keyword>
<reference evidence="3 4" key="1">
    <citation type="journal article" date="2019" name="Int. J. Syst. Evol. Microbiol.">
        <title>The Global Catalogue of Microorganisms (GCM) 10K type strain sequencing project: providing services to taxonomists for standard genome sequencing and annotation.</title>
        <authorList>
            <consortium name="The Broad Institute Genomics Platform"/>
            <consortium name="The Broad Institute Genome Sequencing Center for Infectious Disease"/>
            <person name="Wu L."/>
            <person name="Ma J."/>
        </authorList>
    </citation>
    <scope>NUCLEOTIDE SEQUENCE [LARGE SCALE GENOMIC DNA]</scope>
    <source>
        <strain evidence="3 4">JCM 15749</strain>
    </source>
</reference>
<keyword evidence="4" id="KW-1185">Reference proteome</keyword>
<dbReference type="InterPro" id="IPR021449">
    <property type="entry name" value="DUF3099"/>
</dbReference>
<feature type="transmembrane region" description="Helical" evidence="2">
    <location>
        <begin position="62"/>
        <end position="81"/>
    </location>
</feature>
<evidence type="ECO:0000256" key="2">
    <source>
        <dbReference type="SAM" id="Phobius"/>
    </source>
</evidence>
<dbReference type="Pfam" id="PF11298">
    <property type="entry name" value="DUF3099"/>
    <property type="match status" value="1"/>
</dbReference>
<gene>
    <name evidence="3" type="ORF">GCM10009821_01190</name>
</gene>
<protein>
    <recommendedName>
        <fullName evidence="5">DUF3099 domain-containing protein</fullName>
    </recommendedName>
</protein>